<dbReference type="Gene3D" id="1.10.10.60">
    <property type="entry name" value="Homeodomain-like"/>
    <property type="match status" value="1"/>
</dbReference>
<evidence type="ECO:0000256" key="10">
    <source>
        <dbReference type="RuleBase" id="RU367107"/>
    </source>
</evidence>
<dbReference type="Pfam" id="PF11626">
    <property type="entry name" value="Rap1_C"/>
    <property type="match status" value="1"/>
</dbReference>
<keyword evidence="15" id="KW-1185">Reference proteome</keyword>
<evidence type="ECO:0000256" key="11">
    <source>
        <dbReference type="SAM" id="MobiDB-lite"/>
    </source>
</evidence>
<evidence type="ECO:0000259" key="13">
    <source>
        <dbReference type="Pfam" id="PF11626"/>
    </source>
</evidence>
<dbReference type="Pfam" id="PF08914">
    <property type="entry name" value="Myb_Rap1"/>
    <property type="match status" value="1"/>
</dbReference>
<name>A0AAW0P2W9_9GOBI</name>
<evidence type="ECO:0000256" key="8">
    <source>
        <dbReference type="ARBA" id="ARBA00023242"/>
    </source>
</evidence>
<feature type="domain" description="TERF2-interacting telomeric protein 1 Myb" evidence="12">
    <location>
        <begin position="91"/>
        <end position="143"/>
    </location>
</feature>
<dbReference type="Gene3D" id="1.10.10.2170">
    <property type="match status" value="1"/>
</dbReference>
<dbReference type="AlphaFoldDB" id="A0AAW0P2W9"/>
<dbReference type="GO" id="GO:0031848">
    <property type="term" value="P:protection from non-homologous end joining at telomere"/>
    <property type="evidence" value="ECO:0007669"/>
    <property type="project" value="TreeGrafter"/>
</dbReference>
<dbReference type="GO" id="GO:0005654">
    <property type="term" value="C:nucleoplasm"/>
    <property type="evidence" value="ECO:0007669"/>
    <property type="project" value="UniProtKB-ARBA"/>
</dbReference>
<feature type="region of interest" description="Disordered" evidence="11">
    <location>
        <begin position="151"/>
        <end position="528"/>
    </location>
</feature>
<dbReference type="CDD" id="cd11655">
    <property type="entry name" value="rap1_myb-like"/>
    <property type="match status" value="1"/>
</dbReference>
<keyword evidence="5 10" id="KW-0805">Transcription regulation</keyword>
<comment type="similarity">
    <text evidence="1 10">Belongs to the RAP1 family.</text>
</comment>
<feature type="compositionally biased region" description="Polar residues" evidence="11">
    <location>
        <begin position="253"/>
        <end position="269"/>
    </location>
</feature>
<proteinExistence type="inferred from homology"/>
<comment type="subcellular location">
    <subcellularLocation>
        <location evidence="10">Nucleus</location>
    </subcellularLocation>
    <subcellularLocation>
        <location evidence="10">Chromosome</location>
        <location evidence="10">Telomere</location>
    </subcellularLocation>
</comment>
<keyword evidence="7 10" id="KW-0804">Transcription</keyword>
<evidence type="ECO:0000259" key="12">
    <source>
        <dbReference type="Pfam" id="PF08914"/>
    </source>
</evidence>
<organism evidence="14 15">
    <name type="scientific">Mugilogobius chulae</name>
    <name type="common">yellowstripe goby</name>
    <dbReference type="NCBI Taxonomy" id="88201"/>
    <lineage>
        <taxon>Eukaryota</taxon>
        <taxon>Metazoa</taxon>
        <taxon>Chordata</taxon>
        <taxon>Craniata</taxon>
        <taxon>Vertebrata</taxon>
        <taxon>Euteleostomi</taxon>
        <taxon>Actinopterygii</taxon>
        <taxon>Neopterygii</taxon>
        <taxon>Teleostei</taxon>
        <taxon>Neoteleostei</taxon>
        <taxon>Acanthomorphata</taxon>
        <taxon>Gobiaria</taxon>
        <taxon>Gobiiformes</taxon>
        <taxon>Gobioidei</taxon>
        <taxon>Gobiidae</taxon>
        <taxon>Gobionellinae</taxon>
        <taxon>Mugilogobius</taxon>
    </lineage>
</organism>
<dbReference type="EMBL" id="JBBPFD010000008">
    <property type="protein sequence ID" value="KAK7915700.1"/>
    <property type="molecule type" value="Genomic_DNA"/>
</dbReference>
<dbReference type="GO" id="GO:0010833">
    <property type="term" value="P:telomere maintenance via telomere lengthening"/>
    <property type="evidence" value="ECO:0007669"/>
    <property type="project" value="UniProtKB-UniRule"/>
</dbReference>
<dbReference type="SUPFAM" id="SSF46689">
    <property type="entry name" value="Homeodomain-like"/>
    <property type="match status" value="1"/>
</dbReference>
<dbReference type="GO" id="GO:0006355">
    <property type="term" value="P:regulation of DNA-templated transcription"/>
    <property type="evidence" value="ECO:0007669"/>
    <property type="project" value="UniProtKB-UniRule"/>
</dbReference>
<reference evidence="15" key="1">
    <citation type="submission" date="2024-04" db="EMBL/GenBank/DDBJ databases">
        <title>Salinicola lusitanus LLJ914,a marine bacterium isolated from the Okinawa Trough.</title>
        <authorList>
            <person name="Li J."/>
        </authorList>
    </citation>
    <scope>NUCLEOTIDE SEQUENCE [LARGE SCALE GENOMIC DNA]</scope>
</reference>
<sequence>MCFFVRPGPLKQELLPLITAGGGLLCNVQKSGSILSKTQRRERPCQTVLLTEERKLNIEDYRLTQESTNSAKTKTKSKVGSPAISGGRAAYTPEEDEAILNYVSKHVKEIGGNKLWQEMEKQQVTSHSWQSMKYRYRVQLAARLFEYKPADTEKEDKAQNTEQTEPEIKTEGSESPQNISAETEDPKNISSDIDLTQVSQSSDSQEEQTEAQPAKSRDTEMCDSMETSKSEIDETPEQQQPSASHHDEEPDSTETTKSAPNSNTNTSPCVVNRPVTRKQVELENMPYVKKLRSGASPGMSPGSLFKWPKLLSKSKSASSPKRDPKEALAPPKKVRKKTESSVSEQIQEETQQSDPSEPTQTDEGNSSAAQPSEKKTVKRKLGILEMATKEFEDDSESGSDLQDETPGPSTSIEAVAGSSNSPNPSTAVSENQENEVAPAQPEQNPQTSTANTTTSAVTTPAPDKASTSDPVTSEPHISETTSKAHLFIFENESQELEEEEEETQCLEAPGTSATDQTNQPRNSPSLTQDQLEEDVKLLKDCMQQTNQDLVSVTKALLKASGDVALALEILQEPSSFSGPVWTQTDDQRLCSSDSQMRQDLLTKYGEEGVAKRLMFLEMEV</sequence>
<evidence type="ECO:0000256" key="6">
    <source>
        <dbReference type="ARBA" id="ARBA00023159"/>
    </source>
</evidence>
<dbReference type="FunFam" id="1.10.10.60:FF:000246">
    <property type="entry name" value="Telomeric repeat-binding factor 2-interacting protein 1"/>
    <property type="match status" value="1"/>
</dbReference>
<evidence type="ECO:0000313" key="15">
    <source>
        <dbReference type="Proteomes" id="UP001460270"/>
    </source>
</evidence>
<dbReference type="GO" id="GO:0070187">
    <property type="term" value="C:shelterin complex"/>
    <property type="evidence" value="ECO:0007669"/>
    <property type="project" value="TreeGrafter"/>
</dbReference>
<evidence type="ECO:0000313" key="14">
    <source>
        <dbReference type="EMBL" id="KAK7915700.1"/>
    </source>
</evidence>
<evidence type="ECO:0000256" key="4">
    <source>
        <dbReference type="ARBA" id="ARBA00022895"/>
    </source>
</evidence>
<dbReference type="InterPro" id="IPR038104">
    <property type="entry name" value="Rap1_C_sf"/>
</dbReference>
<dbReference type="InterPro" id="IPR039595">
    <property type="entry name" value="TE2IP/Rap1"/>
</dbReference>
<feature type="compositionally biased region" description="Acidic residues" evidence="11">
    <location>
        <begin position="492"/>
        <end position="504"/>
    </location>
</feature>
<comment type="subunit">
    <text evidence="10">Homodimer.</text>
</comment>
<evidence type="ECO:0000256" key="1">
    <source>
        <dbReference type="ARBA" id="ARBA00010467"/>
    </source>
</evidence>
<keyword evidence="8 10" id="KW-0539">Nucleus</keyword>
<protein>
    <recommendedName>
        <fullName evidence="2 10">Telomeric repeat-binding factor 2-interacting protein 1</fullName>
        <shortName evidence="10">TERF2-interacting telomeric protein 1</shortName>
    </recommendedName>
    <alternativeName>
        <fullName evidence="9 10">Repressor/activator protein 1 homolog</fullName>
    </alternativeName>
</protein>
<keyword evidence="6 10" id="KW-0010">Activator</keyword>
<keyword evidence="4 10" id="KW-0779">Telomere</keyword>
<feature type="compositionally biased region" description="Basic and acidic residues" evidence="11">
    <location>
        <begin position="215"/>
        <end position="232"/>
    </location>
</feature>
<dbReference type="GO" id="GO:0042162">
    <property type="term" value="F:telomeric DNA binding"/>
    <property type="evidence" value="ECO:0007669"/>
    <property type="project" value="TreeGrafter"/>
</dbReference>
<feature type="region of interest" description="Disordered" evidence="11">
    <location>
        <begin position="67"/>
        <end position="90"/>
    </location>
</feature>
<dbReference type="InterPro" id="IPR015010">
    <property type="entry name" value="TERF2IP_Myb"/>
</dbReference>
<evidence type="ECO:0000256" key="5">
    <source>
        <dbReference type="ARBA" id="ARBA00023015"/>
    </source>
</evidence>
<keyword evidence="3 10" id="KW-0158">Chromosome</keyword>
<feature type="compositionally biased region" description="Polar residues" evidence="11">
    <location>
        <begin position="407"/>
        <end position="431"/>
    </location>
</feature>
<feature type="compositionally biased region" description="Low complexity" evidence="11">
    <location>
        <begin position="303"/>
        <end position="319"/>
    </location>
</feature>
<dbReference type="InterPro" id="IPR021661">
    <property type="entry name" value="Rap1_C"/>
</dbReference>
<evidence type="ECO:0000256" key="3">
    <source>
        <dbReference type="ARBA" id="ARBA00022454"/>
    </source>
</evidence>
<feature type="compositionally biased region" description="Acidic residues" evidence="11">
    <location>
        <begin position="391"/>
        <end position="403"/>
    </location>
</feature>
<dbReference type="Proteomes" id="UP001460270">
    <property type="component" value="Unassembled WGS sequence"/>
</dbReference>
<accession>A0AAW0P2W9</accession>
<feature type="compositionally biased region" description="Polar residues" evidence="11">
    <location>
        <begin position="340"/>
        <end position="370"/>
    </location>
</feature>
<feature type="domain" description="TRF2-interacting telomeric protein/Rap1 C-terminal" evidence="13">
    <location>
        <begin position="548"/>
        <end position="617"/>
    </location>
</feature>
<dbReference type="PANTHER" id="PTHR16466:SF6">
    <property type="entry name" value="TELOMERIC REPEAT-BINDING FACTOR 2-INTERACTING PROTEIN 1"/>
    <property type="match status" value="1"/>
</dbReference>
<dbReference type="PANTHER" id="PTHR16466">
    <property type="entry name" value="TELOMERE REPEAT-BINDING FACTOR 2-INTERACTING PROTEIN 1"/>
    <property type="match status" value="1"/>
</dbReference>
<comment type="function">
    <text evidence="10">Acts both as a regulator of telomere function and as a transcription regulator. Involved in the regulation of telomere length and protection as a component of the shelterin complex (telosome). Does not bind DNA directly: recruited to telomeric double-stranded 5'-TTAGGG-3' repeats via its interaction with terf2. Independently of its function in telomeres, also acts as a transcription regulator: recruited to extratelomeric 5'-TTAGGG-3' sites via its association with terf2 or other factors, and regulates gene expression.</text>
</comment>
<evidence type="ECO:0000256" key="9">
    <source>
        <dbReference type="ARBA" id="ARBA00032471"/>
    </source>
</evidence>
<evidence type="ECO:0000256" key="7">
    <source>
        <dbReference type="ARBA" id="ARBA00023163"/>
    </source>
</evidence>
<feature type="compositionally biased region" description="Polar residues" evidence="11">
    <location>
        <begin position="511"/>
        <end position="528"/>
    </location>
</feature>
<evidence type="ECO:0000256" key="2">
    <source>
        <dbReference type="ARBA" id="ARBA00017805"/>
    </source>
</evidence>
<gene>
    <name evidence="14" type="ORF">WMY93_011461</name>
</gene>
<comment type="caution">
    <text evidence="14">The sequence shown here is derived from an EMBL/GenBank/DDBJ whole genome shotgun (WGS) entry which is preliminary data.</text>
</comment>
<dbReference type="InterPro" id="IPR009057">
    <property type="entry name" value="Homeodomain-like_sf"/>
</dbReference>
<feature type="compositionally biased region" description="Low complexity" evidence="11">
    <location>
        <begin position="443"/>
        <end position="460"/>
    </location>
</feature>